<feature type="domain" description="MannoseP isomerase/GMP-like beta-helix" evidence="3">
    <location>
        <begin position="314"/>
        <end position="364"/>
    </location>
</feature>
<dbReference type="Proteomes" id="UP000199150">
    <property type="component" value="Unassembled WGS sequence"/>
</dbReference>
<evidence type="ECO:0000259" key="3">
    <source>
        <dbReference type="Pfam" id="PF22640"/>
    </source>
</evidence>
<dbReference type="CDD" id="cd02509">
    <property type="entry name" value="GDP-M1P_Guanylyltransferase"/>
    <property type="match status" value="1"/>
</dbReference>
<dbReference type="InterPro" id="IPR051161">
    <property type="entry name" value="Mannose-6P_isomerase_type2"/>
</dbReference>
<feature type="domain" description="Nucleotidyl transferase" evidence="2">
    <location>
        <begin position="23"/>
        <end position="306"/>
    </location>
</feature>
<dbReference type="SUPFAM" id="SSF53448">
    <property type="entry name" value="Nucleotide-diphospho-sugar transferases"/>
    <property type="match status" value="1"/>
</dbReference>
<dbReference type="AlphaFoldDB" id="A0A1G4SDF0"/>
<evidence type="ECO:0000313" key="5">
    <source>
        <dbReference type="Proteomes" id="UP000199150"/>
    </source>
</evidence>
<sequence>MEDHEPSVRGGKGEIKMSNKIIPVIMSGGSGTRLWPLSTPSAPKQFHALATLNTMIQETALRLVGDDYLAPVAICGRGHKDLVVSQLAAIGKAPQGVILEPFGRNTAAVAAMAALAGQELGGQEGDPGALVLLVPADHVITRPDAFHAAVVAASETAKSRIVTFGITPAHPETGFGYIERGAPLSDGIFEIKKFWEKPNLETATQYVQGGRHDWNAGIFLFSPQVMLEELSLYAPDVLAACVDAYKKAHRDGVIISLDEDAFGQVPSISVDYAVMENTSRSAVIPCDIGWADVGGFAELWRLGEKDDSANHVKGEAILIESQNCLIRNDGGPVVAVIGMSDVMVISTPAGILIAPLSRAQDVKKAAEAAKERRP</sequence>
<dbReference type="InterPro" id="IPR005835">
    <property type="entry name" value="NTP_transferase_dom"/>
</dbReference>
<evidence type="ECO:0000313" key="4">
    <source>
        <dbReference type="EMBL" id="SCW67223.1"/>
    </source>
</evidence>
<keyword evidence="4" id="KW-0413">Isomerase</keyword>
<comment type="similarity">
    <text evidence="1">Belongs to the mannose-6-phosphate isomerase type 2 family.</text>
</comment>
<keyword evidence="4" id="KW-0808">Transferase</keyword>
<organism evidence="4 5">
    <name type="scientific">Asticcacaulis taihuensis</name>
    <dbReference type="NCBI Taxonomy" id="260084"/>
    <lineage>
        <taxon>Bacteria</taxon>
        <taxon>Pseudomonadati</taxon>
        <taxon>Pseudomonadota</taxon>
        <taxon>Alphaproteobacteria</taxon>
        <taxon>Caulobacterales</taxon>
        <taxon>Caulobacteraceae</taxon>
        <taxon>Asticcacaulis</taxon>
    </lineage>
</organism>
<dbReference type="InterPro" id="IPR049577">
    <property type="entry name" value="GMPP_N"/>
</dbReference>
<dbReference type="InterPro" id="IPR006375">
    <property type="entry name" value="Man1P_GuaTrfase/Man6P_Isoase"/>
</dbReference>
<dbReference type="InterPro" id="IPR029044">
    <property type="entry name" value="Nucleotide-diphossugar_trans"/>
</dbReference>
<dbReference type="Pfam" id="PF22640">
    <property type="entry name" value="ManC_GMP_beta-helix"/>
    <property type="match status" value="1"/>
</dbReference>
<dbReference type="InterPro" id="IPR054566">
    <property type="entry name" value="ManC/GMP-like_b-helix"/>
</dbReference>
<protein>
    <submittedName>
        <fullName evidence="4">Mannose-1-phosphate guanylyltransferase / mannose-6-phosphate isomerase</fullName>
    </submittedName>
</protein>
<dbReference type="Pfam" id="PF00483">
    <property type="entry name" value="NTP_transferase"/>
    <property type="match status" value="1"/>
</dbReference>
<proteinExistence type="inferred from homology"/>
<evidence type="ECO:0000256" key="1">
    <source>
        <dbReference type="RuleBase" id="RU004190"/>
    </source>
</evidence>
<dbReference type="PANTHER" id="PTHR46390">
    <property type="entry name" value="MANNOSE-1-PHOSPHATE GUANYLYLTRANSFERASE"/>
    <property type="match status" value="1"/>
</dbReference>
<dbReference type="NCBIfam" id="TIGR01479">
    <property type="entry name" value="GMP_PMI"/>
    <property type="match status" value="1"/>
</dbReference>
<dbReference type="SUPFAM" id="SSF159283">
    <property type="entry name" value="Guanosine diphospho-D-mannose pyrophosphorylase/mannose-6-phosphate isomerase linker domain"/>
    <property type="match status" value="1"/>
</dbReference>
<gene>
    <name evidence="4" type="ORF">SAMN02927928_2592</name>
</gene>
<accession>A0A1G4SDF0</accession>
<dbReference type="GO" id="GO:0009298">
    <property type="term" value="P:GDP-mannose biosynthetic process"/>
    <property type="evidence" value="ECO:0007669"/>
    <property type="project" value="TreeGrafter"/>
</dbReference>
<dbReference type="PANTHER" id="PTHR46390:SF1">
    <property type="entry name" value="MANNOSE-1-PHOSPHATE GUANYLYLTRANSFERASE"/>
    <property type="match status" value="1"/>
</dbReference>
<reference evidence="5" key="1">
    <citation type="submission" date="2016-10" db="EMBL/GenBank/DDBJ databases">
        <authorList>
            <person name="Varghese N."/>
            <person name="Submissions S."/>
        </authorList>
    </citation>
    <scope>NUCLEOTIDE SEQUENCE [LARGE SCALE GENOMIC DNA]</scope>
    <source>
        <strain evidence="5">CGMCC 1.3431</strain>
    </source>
</reference>
<dbReference type="GO" id="GO:0004475">
    <property type="term" value="F:mannose-1-phosphate guanylyltransferase (GTP) activity"/>
    <property type="evidence" value="ECO:0007669"/>
    <property type="project" value="InterPro"/>
</dbReference>
<dbReference type="STRING" id="260084.SAMN02927928_2592"/>
<dbReference type="GO" id="GO:0000271">
    <property type="term" value="P:polysaccharide biosynthetic process"/>
    <property type="evidence" value="ECO:0007669"/>
    <property type="project" value="InterPro"/>
</dbReference>
<keyword evidence="5" id="KW-1185">Reference proteome</keyword>
<dbReference type="Gene3D" id="3.90.550.10">
    <property type="entry name" value="Spore Coat Polysaccharide Biosynthesis Protein SpsA, Chain A"/>
    <property type="match status" value="1"/>
</dbReference>
<keyword evidence="4" id="KW-0548">Nucleotidyltransferase</keyword>
<name>A0A1G4SDF0_9CAUL</name>
<dbReference type="EMBL" id="FMTS01000004">
    <property type="protein sequence ID" value="SCW67223.1"/>
    <property type="molecule type" value="Genomic_DNA"/>
</dbReference>
<dbReference type="GO" id="GO:0016853">
    <property type="term" value="F:isomerase activity"/>
    <property type="evidence" value="ECO:0007669"/>
    <property type="project" value="UniProtKB-KW"/>
</dbReference>
<evidence type="ECO:0000259" key="2">
    <source>
        <dbReference type="Pfam" id="PF00483"/>
    </source>
</evidence>